<keyword evidence="2" id="KW-1185">Reference proteome</keyword>
<dbReference type="Proteomes" id="UP000031535">
    <property type="component" value="Unassembled WGS sequence"/>
</dbReference>
<comment type="caution">
    <text evidence="1">The sequence shown here is derived from an EMBL/GenBank/DDBJ whole genome shotgun (WGS) entry which is preliminary data.</text>
</comment>
<sequence>MLRKKPGSKVMSVYEWARQEVRASLEAAQVAGFEPGLGLRALLSAVVQQSKAVRSAEDLADELQFLAENLDDDQEYGFMRP</sequence>
<dbReference type="EMBL" id="JXDG01000061">
    <property type="protein sequence ID" value="KIH81445.1"/>
    <property type="molecule type" value="Genomic_DNA"/>
</dbReference>
<evidence type="ECO:0000313" key="1">
    <source>
        <dbReference type="EMBL" id="KIH81445.1"/>
    </source>
</evidence>
<dbReference type="PATRIC" id="fig|226910.6.peg.4677"/>
<gene>
    <name evidence="1" type="ORF">UCMB321_4687</name>
</gene>
<accession>A0A0C2I399</accession>
<name>A0A0C2I399_9PSED</name>
<proteinExistence type="predicted"/>
<organism evidence="1 2">
    <name type="scientific">Pseudomonas batumici</name>
    <dbReference type="NCBI Taxonomy" id="226910"/>
    <lineage>
        <taxon>Bacteria</taxon>
        <taxon>Pseudomonadati</taxon>
        <taxon>Pseudomonadota</taxon>
        <taxon>Gammaproteobacteria</taxon>
        <taxon>Pseudomonadales</taxon>
        <taxon>Pseudomonadaceae</taxon>
        <taxon>Pseudomonas</taxon>
    </lineage>
</organism>
<dbReference type="AlphaFoldDB" id="A0A0C2I399"/>
<protein>
    <submittedName>
        <fullName evidence="1">Uncharacterized protein</fullName>
    </submittedName>
</protein>
<dbReference type="STRING" id="226910.UCMB321_4687"/>
<evidence type="ECO:0000313" key="2">
    <source>
        <dbReference type="Proteomes" id="UP000031535"/>
    </source>
</evidence>
<reference evidence="1 2" key="1">
    <citation type="submission" date="2015-01" db="EMBL/GenBank/DDBJ databases">
        <title>Complete genome of Pseudomonas batumici UCM B-321 producer of the batumin antibiotic with strong antistaphilococcal and potential anticancer activity.</title>
        <authorList>
            <person name="Klochko V.V."/>
            <person name="Zelena L.B."/>
            <person name="Elena K.A."/>
            <person name="Reva O.N."/>
        </authorList>
    </citation>
    <scope>NUCLEOTIDE SEQUENCE [LARGE SCALE GENOMIC DNA]</scope>
    <source>
        <strain evidence="1 2">UCM B-321</strain>
    </source>
</reference>